<dbReference type="Gene3D" id="3.40.50.300">
    <property type="entry name" value="P-loop containing nucleotide triphosphate hydrolases"/>
    <property type="match status" value="1"/>
</dbReference>
<dbReference type="InterPro" id="IPR002182">
    <property type="entry name" value="NB-ARC"/>
</dbReference>
<evidence type="ECO:0000256" key="2">
    <source>
        <dbReference type="ARBA" id="ARBA00022737"/>
    </source>
</evidence>
<keyword evidence="2" id="KW-0677">Repeat</keyword>
<keyword evidence="1" id="KW-0433">Leucine-rich repeat</keyword>
<dbReference type="Pfam" id="PF23282">
    <property type="entry name" value="WHD_ROQ1"/>
    <property type="match status" value="1"/>
</dbReference>
<evidence type="ECO:0000313" key="5">
    <source>
        <dbReference type="Proteomes" id="UP000737018"/>
    </source>
</evidence>
<proteinExistence type="predicted"/>
<dbReference type="Pfam" id="PF00931">
    <property type="entry name" value="NB-ARC"/>
    <property type="match status" value="1"/>
</dbReference>
<dbReference type="SUPFAM" id="SSF52058">
    <property type="entry name" value="L domain-like"/>
    <property type="match status" value="1"/>
</dbReference>
<dbReference type="InterPro" id="IPR036390">
    <property type="entry name" value="WH_DNA-bd_sf"/>
</dbReference>
<dbReference type="InterPro" id="IPR027417">
    <property type="entry name" value="P-loop_NTPase"/>
</dbReference>
<dbReference type="GO" id="GO:0043531">
    <property type="term" value="F:ADP binding"/>
    <property type="evidence" value="ECO:0007669"/>
    <property type="project" value="InterPro"/>
</dbReference>
<dbReference type="InterPro" id="IPR058192">
    <property type="entry name" value="WHD_ROQ1-like"/>
</dbReference>
<dbReference type="PANTHER" id="PTHR11017:SF570">
    <property type="entry name" value="DISEASE RESISTANCE PROTEIN (TIR-NBS CLASS)-RELATED"/>
    <property type="match status" value="1"/>
</dbReference>
<dbReference type="InterPro" id="IPR001611">
    <property type="entry name" value="Leu-rich_rpt"/>
</dbReference>
<dbReference type="Pfam" id="PF00560">
    <property type="entry name" value="LRR_1"/>
    <property type="match status" value="1"/>
</dbReference>
<evidence type="ECO:0000259" key="3">
    <source>
        <dbReference type="SMART" id="SM00382"/>
    </source>
</evidence>
<dbReference type="InterPro" id="IPR003593">
    <property type="entry name" value="AAA+_ATPase"/>
</dbReference>
<dbReference type="SMART" id="SM00382">
    <property type="entry name" value="AAA"/>
    <property type="match status" value="1"/>
</dbReference>
<sequence length="944" mass="107756">MVCSDIESKFIQRIVDDLPRTLKKCMPLFVGKNLVGVQPRAKAVELLLSTKLNEARMVVIHGLPGIGKTTIAKAVYNRIAKHFDGCSFLENVRETSKTEDGIIKLQGQLLKEILGDENLKIHSTSKGINLIKNELRCKKVLLILDDVDTLERIENLLGDCNWFTLGSRVIITTAANSQLLATLGKVYTTYEVKELDKQEALQLFEKHAFHGKKPNKDYSELTNQVIQYAQGLPIALIIIARDLCGRTKHEWESTLDKYNKIPNKDMQEVLKVSYDSLEEIEQDIFLDIACFFKGWTKDYVVDILNACDLYPDYGIPKLVNKCLITVDQNGILLMHDLIQQMGREVVRRESPHILGKRSRLWHHQDALEVLIENKGTDEIRGIMLRPPELVNVPLHPDVFKRMENLKILLVDNINICKAIQYLPNGIKILYWPKYPFRLPSKYYPRELVGFGMPHSRIGLEKLCKLEFQLENMKHLNLSGCKFITKLPDLCTPNLETLDLSYCENLVKIPGSGEFLHKLKTLYLGYCKKLQNLPNNLMLTSLEVLEKLSLGGCKNLRDLPDGIYKLQQLRVLGTPTFKLRPSCNSFDSSSGYGFLKMTQLFLPHCKSIIELDLLMKPDYFPALASIHLHGTNIITIPESISRFPRLKTLQINDCKHLREVQGLPLSIRWVFADNCPLLDYESPSGLLNQVIEIMGILPNGVCGSARSNELMDPHFTDYFPSESESEDYFSNSRLLVGWGTEIPWFNHQSVENNSILFWVGRKFPKLAVYIAFRGDEAPPGYFSDLCHVYISINGCKKLKCMAKYIDLSHNILLLCSPPQRFLQQILNESNPTDQNHVEVTYEILHCYEPPNVTRWGVHVECICPPQESGIPNLPLLTAGHDDNDDDVDYWSELPFYGSDDLEAEEDEEYQSPLVLDDTSSSCMSWLVGPTTMLFMLFRFCCPRDF</sequence>
<reference evidence="4" key="1">
    <citation type="submission" date="2020-03" db="EMBL/GenBank/DDBJ databases">
        <title>Castanea mollissima Vanexum genome sequencing.</title>
        <authorList>
            <person name="Staton M."/>
        </authorList>
    </citation>
    <scope>NUCLEOTIDE SEQUENCE</scope>
    <source>
        <tissue evidence="4">Leaf</tissue>
    </source>
</reference>
<accession>A0A8J4V644</accession>
<dbReference type="SUPFAM" id="SSF46785">
    <property type="entry name" value="Winged helix' DNA-binding domain"/>
    <property type="match status" value="1"/>
</dbReference>
<dbReference type="GO" id="GO:0006952">
    <property type="term" value="P:defense response"/>
    <property type="evidence" value="ECO:0007669"/>
    <property type="project" value="InterPro"/>
</dbReference>
<dbReference type="PANTHER" id="PTHR11017">
    <property type="entry name" value="LEUCINE-RICH REPEAT-CONTAINING PROTEIN"/>
    <property type="match status" value="1"/>
</dbReference>
<dbReference type="InterPro" id="IPR042197">
    <property type="entry name" value="Apaf_helical"/>
</dbReference>
<keyword evidence="5" id="KW-1185">Reference proteome</keyword>
<organism evidence="4 5">
    <name type="scientific">Castanea mollissima</name>
    <name type="common">Chinese chestnut</name>
    <dbReference type="NCBI Taxonomy" id="60419"/>
    <lineage>
        <taxon>Eukaryota</taxon>
        <taxon>Viridiplantae</taxon>
        <taxon>Streptophyta</taxon>
        <taxon>Embryophyta</taxon>
        <taxon>Tracheophyta</taxon>
        <taxon>Spermatophyta</taxon>
        <taxon>Magnoliopsida</taxon>
        <taxon>eudicotyledons</taxon>
        <taxon>Gunneridae</taxon>
        <taxon>Pentapetalae</taxon>
        <taxon>rosids</taxon>
        <taxon>fabids</taxon>
        <taxon>Fagales</taxon>
        <taxon>Fagaceae</taxon>
        <taxon>Castanea</taxon>
    </lineage>
</organism>
<evidence type="ECO:0000256" key="1">
    <source>
        <dbReference type="ARBA" id="ARBA00022614"/>
    </source>
</evidence>
<dbReference type="OrthoDB" id="1165477at2759"/>
<dbReference type="Gene3D" id="1.10.8.430">
    <property type="entry name" value="Helical domain of apoptotic protease-activating factors"/>
    <property type="match status" value="1"/>
</dbReference>
<dbReference type="SUPFAM" id="SSF52540">
    <property type="entry name" value="P-loop containing nucleoside triphosphate hydrolases"/>
    <property type="match status" value="1"/>
</dbReference>
<comment type="caution">
    <text evidence="4">The sequence shown here is derived from an EMBL/GenBank/DDBJ whole genome shotgun (WGS) entry which is preliminary data.</text>
</comment>
<dbReference type="InterPro" id="IPR032675">
    <property type="entry name" value="LRR_dom_sf"/>
</dbReference>
<dbReference type="PRINTS" id="PR00364">
    <property type="entry name" value="DISEASERSIST"/>
</dbReference>
<protein>
    <recommendedName>
        <fullName evidence="3">AAA+ ATPase domain-containing protein</fullName>
    </recommendedName>
</protein>
<dbReference type="EMBL" id="JRKL02013652">
    <property type="protein sequence ID" value="KAF3942610.1"/>
    <property type="molecule type" value="Genomic_DNA"/>
</dbReference>
<dbReference type="Proteomes" id="UP000737018">
    <property type="component" value="Unassembled WGS sequence"/>
</dbReference>
<dbReference type="AlphaFoldDB" id="A0A8J4V644"/>
<feature type="domain" description="AAA+ ATPase" evidence="3">
    <location>
        <begin position="54"/>
        <end position="185"/>
    </location>
</feature>
<gene>
    <name evidence="4" type="ORF">CMV_030750</name>
</gene>
<name>A0A8J4V644_9ROSI</name>
<dbReference type="InterPro" id="IPR044974">
    <property type="entry name" value="Disease_R_plants"/>
</dbReference>
<dbReference type="Gene3D" id="3.80.10.10">
    <property type="entry name" value="Ribonuclease Inhibitor"/>
    <property type="match status" value="1"/>
</dbReference>
<evidence type="ECO:0000313" key="4">
    <source>
        <dbReference type="EMBL" id="KAF3942610.1"/>
    </source>
</evidence>